<evidence type="ECO:0000313" key="3">
    <source>
        <dbReference type="EMBL" id="MCQ8831769.1"/>
    </source>
</evidence>
<dbReference type="RefSeq" id="WP_257632649.1">
    <property type="nucleotide sequence ID" value="NZ_JANIIC010000027.1"/>
</dbReference>
<evidence type="ECO:0000259" key="2">
    <source>
        <dbReference type="Pfam" id="PF17289"/>
    </source>
</evidence>
<protein>
    <recommendedName>
        <fullName evidence="2">Terminase large subunit gp17-like C-terminal domain-containing protein</fullName>
    </recommendedName>
</protein>
<keyword evidence="1" id="KW-1188">Viral release from host cell</keyword>
<dbReference type="EMBL" id="JANIIC010000027">
    <property type="protein sequence ID" value="MCQ8831769.1"/>
    <property type="molecule type" value="Genomic_DNA"/>
</dbReference>
<dbReference type="AlphaFoldDB" id="A0A9X2M1N8"/>
<dbReference type="Gene3D" id="3.30.420.240">
    <property type="match status" value="1"/>
</dbReference>
<evidence type="ECO:0000256" key="1">
    <source>
        <dbReference type="ARBA" id="ARBA00022612"/>
    </source>
</evidence>
<proteinExistence type="predicted"/>
<organism evidence="3 4">
    <name type="scientific">Streptomyces malaysiensis subsp. samsunensis</name>
    <dbReference type="NCBI Taxonomy" id="459658"/>
    <lineage>
        <taxon>Bacteria</taxon>
        <taxon>Bacillati</taxon>
        <taxon>Actinomycetota</taxon>
        <taxon>Actinomycetes</taxon>
        <taxon>Kitasatosporales</taxon>
        <taxon>Streptomycetaceae</taxon>
        <taxon>Streptomyces</taxon>
        <taxon>Streptomyces violaceusniger group</taxon>
    </lineage>
</organism>
<accession>A0A9X2M1N8</accession>
<feature type="domain" description="Terminase large subunit gp17-like C-terminal" evidence="2">
    <location>
        <begin position="357"/>
        <end position="496"/>
    </location>
</feature>
<keyword evidence="4" id="KW-1185">Reference proteome</keyword>
<reference evidence="3" key="1">
    <citation type="submission" date="2022-06" db="EMBL/GenBank/DDBJ databases">
        <title>WGS of actinobacteria.</title>
        <authorList>
            <person name="Thawai C."/>
        </authorList>
    </citation>
    <scope>NUCLEOTIDE SEQUENCE</scope>
    <source>
        <strain evidence="3">DSM 42010</strain>
    </source>
</reference>
<name>A0A9X2M1N8_STRMQ</name>
<sequence length="516" mass="57939">MTTATRTRGGYLAGLDAETFDLDRYLAQLDPRLLADPEGRRTLTRLDPLLFSLVYLRHHLKGREGEVTFADAHLDWFRQARQWVRPVQAPAEDRMAWIAPRSCGKSTMAFLALPAWAAAHGFARFIAAFADSAIQAETHLATFKRELDTNELLRQDFPDLCAPGKRPSGANMADTQSMFISRSGFVFAARGIDASSLGLKVGEQRPDLLLADDVEPDESSYSRYQAAKRLTTLQDAVLPLNVFARVLLVGTVTMPGSIVHQLSKHAQGIETADWIRDENFQVRHYRPIIKRDDGTERSIWPAKWSIEYLQSIRHTRSFAKNYDNSPLGADGDYWAPDDFRYPEPGEDLDPAPRMMLSIDPAVTSKVTSDFTGLAVVSHCPERRRCTVHEATQVKLAPAALREKVLAMLDEFPQIGLVLVEDNQGGEVWPHILHNLPVKLRTVHQSAPKEVRAARVLNHYQRGRVLHARRLRDLEEQMCAFPKAPHDDVLDAVVSAVERFFPPKPKAIPKVSSASYL</sequence>
<evidence type="ECO:0000313" key="4">
    <source>
        <dbReference type="Proteomes" id="UP001142400"/>
    </source>
</evidence>
<gene>
    <name evidence="3" type="ORF">NQU54_22535</name>
</gene>
<dbReference type="Proteomes" id="UP001142400">
    <property type="component" value="Unassembled WGS sequence"/>
</dbReference>
<dbReference type="InterPro" id="IPR035421">
    <property type="entry name" value="Terminase_6C"/>
</dbReference>
<comment type="caution">
    <text evidence="3">The sequence shown here is derived from an EMBL/GenBank/DDBJ whole genome shotgun (WGS) entry which is preliminary data.</text>
</comment>
<dbReference type="Pfam" id="PF17289">
    <property type="entry name" value="Terminase_6C"/>
    <property type="match status" value="1"/>
</dbReference>